<keyword evidence="3" id="KW-1185">Reference proteome</keyword>
<feature type="region of interest" description="Disordered" evidence="1">
    <location>
        <begin position="1"/>
        <end position="46"/>
    </location>
</feature>
<reference evidence="2 3" key="1">
    <citation type="journal article" date="2018" name="Front. Plant Sci.">
        <title>Red Clover (Trifolium pratense) and Zigzag Clover (T. medium) - A Picture of Genomic Similarities and Differences.</title>
        <authorList>
            <person name="Dluhosova J."/>
            <person name="Istvanek J."/>
            <person name="Nedelnik J."/>
            <person name="Repkova J."/>
        </authorList>
    </citation>
    <scope>NUCLEOTIDE SEQUENCE [LARGE SCALE GENOMIC DNA]</scope>
    <source>
        <strain evidence="3">cv. 10/8</strain>
        <tissue evidence="2">Leaf</tissue>
    </source>
</reference>
<feature type="non-terminal residue" evidence="2">
    <location>
        <position position="46"/>
    </location>
</feature>
<dbReference type="Proteomes" id="UP000265520">
    <property type="component" value="Unassembled WGS sequence"/>
</dbReference>
<name>A0A392VTE3_9FABA</name>
<feature type="compositionally biased region" description="Gly residues" evidence="1">
    <location>
        <begin position="36"/>
        <end position="46"/>
    </location>
</feature>
<dbReference type="EMBL" id="LXQA011279256">
    <property type="protein sequence ID" value="MCI91674.1"/>
    <property type="molecule type" value="Genomic_DNA"/>
</dbReference>
<evidence type="ECO:0000256" key="1">
    <source>
        <dbReference type="SAM" id="MobiDB-lite"/>
    </source>
</evidence>
<protein>
    <submittedName>
        <fullName evidence="2">Uncharacterized protein</fullName>
    </submittedName>
</protein>
<evidence type="ECO:0000313" key="2">
    <source>
        <dbReference type="EMBL" id="MCI91674.1"/>
    </source>
</evidence>
<accession>A0A392VTE3</accession>
<sequence>MEQDGGRREWSGNIKAEDKRRGGRQTSRWLREESAGAGGAAGGARA</sequence>
<evidence type="ECO:0000313" key="3">
    <source>
        <dbReference type="Proteomes" id="UP000265520"/>
    </source>
</evidence>
<organism evidence="2 3">
    <name type="scientific">Trifolium medium</name>
    <dbReference type="NCBI Taxonomy" id="97028"/>
    <lineage>
        <taxon>Eukaryota</taxon>
        <taxon>Viridiplantae</taxon>
        <taxon>Streptophyta</taxon>
        <taxon>Embryophyta</taxon>
        <taxon>Tracheophyta</taxon>
        <taxon>Spermatophyta</taxon>
        <taxon>Magnoliopsida</taxon>
        <taxon>eudicotyledons</taxon>
        <taxon>Gunneridae</taxon>
        <taxon>Pentapetalae</taxon>
        <taxon>rosids</taxon>
        <taxon>fabids</taxon>
        <taxon>Fabales</taxon>
        <taxon>Fabaceae</taxon>
        <taxon>Papilionoideae</taxon>
        <taxon>50 kb inversion clade</taxon>
        <taxon>NPAAA clade</taxon>
        <taxon>Hologalegina</taxon>
        <taxon>IRL clade</taxon>
        <taxon>Trifolieae</taxon>
        <taxon>Trifolium</taxon>
    </lineage>
</organism>
<dbReference type="AlphaFoldDB" id="A0A392VTE3"/>
<proteinExistence type="predicted"/>
<comment type="caution">
    <text evidence="2">The sequence shown here is derived from an EMBL/GenBank/DDBJ whole genome shotgun (WGS) entry which is preliminary data.</text>
</comment>
<feature type="compositionally biased region" description="Basic and acidic residues" evidence="1">
    <location>
        <begin position="1"/>
        <end position="20"/>
    </location>
</feature>